<protein>
    <submittedName>
        <fullName evidence="4">Uncharacterized protein</fullName>
    </submittedName>
</protein>
<dbReference type="InterPro" id="IPR050592">
    <property type="entry name" value="GDSL_lipolytic_enzyme"/>
</dbReference>
<feature type="signal peptide" evidence="3">
    <location>
        <begin position="1"/>
        <end position="28"/>
    </location>
</feature>
<dbReference type="Proteomes" id="UP000017836">
    <property type="component" value="Unassembled WGS sequence"/>
</dbReference>
<dbReference type="EMBL" id="KI397474">
    <property type="protein sequence ID" value="ERM95564.1"/>
    <property type="molecule type" value="Genomic_DNA"/>
</dbReference>
<keyword evidence="2 3" id="KW-0732">Signal</keyword>
<dbReference type="PANTHER" id="PTHR45642:SF139">
    <property type="entry name" value="SGNH HYDROLASE-TYPE ESTERASE DOMAIN-CONTAINING PROTEIN"/>
    <property type="match status" value="1"/>
</dbReference>
<feature type="chain" id="PRO_5004806628" evidence="3">
    <location>
        <begin position="29"/>
        <end position="361"/>
    </location>
</feature>
<dbReference type="OrthoDB" id="1600564at2759"/>
<organism evidence="4 5">
    <name type="scientific">Amborella trichopoda</name>
    <dbReference type="NCBI Taxonomy" id="13333"/>
    <lineage>
        <taxon>Eukaryota</taxon>
        <taxon>Viridiplantae</taxon>
        <taxon>Streptophyta</taxon>
        <taxon>Embryophyta</taxon>
        <taxon>Tracheophyta</taxon>
        <taxon>Spermatophyta</taxon>
        <taxon>Magnoliopsida</taxon>
        <taxon>Amborellales</taxon>
        <taxon>Amborellaceae</taxon>
        <taxon>Amborella</taxon>
    </lineage>
</organism>
<evidence type="ECO:0000313" key="5">
    <source>
        <dbReference type="Proteomes" id="UP000017836"/>
    </source>
</evidence>
<keyword evidence="5" id="KW-1185">Reference proteome</keyword>
<dbReference type="Gene3D" id="3.40.50.1110">
    <property type="entry name" value="SGNH hydrolase"/>
    <property type="match status" value="1"/>
</dbReference>
<dbReference type="AlphaFoldDB" id="W1NK07"/>
<proteinExistence type="inferred from homology"/>
<dbReference type="PANTHER" id="PTHR45642">
    <property type="entry name" value="GDSL ESTERASE/LIPASE EXL3"/>
    <property type="match status" value="1"/>
</dbReference>
<evidence type="ECO:0000256" key="2">
    <source>
        <dbReference type="ARBA" id="ARBA00022729"/>
    </source>
</evidence>
<dbReference type="InterPro" id="IPR035669">
    <property type="entry name" value="SGNH_plant_lipase-like"/>
</dbReference>
<dbReference type="SUPFAM" id="SSF52266">
    <property type="entry name" value="SGNH hydrolase"/>
    <property type="match status" value="1"/>
</dbReference>
<evidence type="ECO:0000256" key="1">
    <source>
        <dbReference type="ARBA" id="ARBA00008668"/>
    </source>
</evidence>
<dbReference type="GO" id="GO:0016788">
    <property type="term" value="F:hydrolase activity, acting on ester bonds"/>
    <property type="evidence" value="ECO:0007669"/>
    <property type="project" value="InterPro"/>
</dbReference>
<dbReference type="CDD" id="cd01837">
    <property type="entry name" value="SGNH_plant_lipase_like"/>
    <property type="match status" value="1"/>
</dbReference>
<dbReference type="HOGENOM" id="CLU_015101_0_1_1"/>
<dbReference type="Pfam" id="PF00657">
    <property type="entry name" value="Lipase_GDSL"/>
    <property type="match status" value="1"/>
</dbReference>
<reference evidence="5" key="1">
    <citation type="journal article" date="2013" name="Science">
        <title>The Amborella genome and the evolution of flowering plants.</title>
        <authorList>
            <consortium name="Amborella Genome Project"/>
        </authorList>
    </citation>
    <scope>NUCLEOTIDE SEQUENCE [LARGE SCALE GENOMIC DNA]</scope>
</reference>
<dbReference type="KEGG" id="atr:18423484"/>
<dbReference type="eggNOG" id="ENOG502QSNM">
    <property type="taxonomic scope" value="Eukaryota"/>
</dbReference>
<dbReference type="OMA" id="GTNDMLY"/>
<dbReference type="InterPro" id="IPR001087">
    <property type="entry name" value="GDSL"/>
</dbReference>
<evidence type="ECO:0000256" key="3">
    <source>
        <dbReference type="SAM" id="SignalP"/>
    </source>
</evidence>
<evidence type="ECO:0000313" key="4">
    <source>
        <dbReference type="EMBL" id="ERM95564.1"/>
    </source>
</evidence>
<gene>
    <name evidence="4" type="ORF">AMTR_s00023p00071810</name>
</gene>
<sequence length="361" mass="39036">MARNQAQLGLFPAIFLAILMFECMVVAASPSQNISALLVFGDSTVDPGNNDYISTFFKSNHVPYGRDFPDHTATGRFSNGKLVTDFLASALGLEPLVRPYLDPGLTDSNLESGVSFASAGSGLDNGTSSISSSIPMLKQLAYFEEYLGRLQKVAGNRTQDIISNAVFVISVGSNDYIWTVYGVSGNDSKGNLPDYQNLLLGNLRSSIQRLHEAGGRKFTVAGLPPIGCIPLQMTLAILQKPVELVERKCIETQNEDAKAYNSKLQAMLASLQTELLESKVAYVDLYSLLMDMLTNPHNYGFEVTSRGCCGTGLMEAGPLCIGVVACQDASKFLFWDAIHPTEAAYKAIADHVLQSVLPLIL</sequence>
<dbReference type="InterPro" id="IPR036514">
    <property type="entry name" value="SGNH_hydro_sf"/>
</dbReference>
<accession>W1NK07</accession>
<comment type="similarity">
    <text evidence="1">Belongs to the 'GDSL' lipolytic enzyme family.</text>
</comment>
<name>W1NK07_AMBTC</name>
<dbReference type="Gramene" id="ERM95564">
    <property type="protein sequence ID" value="ERM95564"/>
    <property type="gene ID" value="AMTR_s00023p00071810"/>
</dbReference>